<dbReference type="STRING" id="92487.SAMN02745130_00669"/>
<dbReference type="PANTHER" id="PTHR30024:SF48">
    <property type="entry name" value="ABC TRANSPORTER SUBSTRATE-BINDING PROTEIN"/>
    <property type="match status" value="1"/>
</dbReference>
<proteinExistence type="predicted"/>
<dbReference type="Pfam" id="PF09084">
    <property type="entry name" value="NMT1"/>
    <property type="match status" value="1"/>
</dbReference>
<dbReference type="EMBL" id="FUYB01000002">
    <property type="protein sequence ID" value="SKA70147.1"/>
    <property type="molecule type" value="Genomic_DNA"/>
</dbReference>
<evidence type="ECO:0000256" key="1">
    <source>
        <dbReference type="SAM" id="SignalP"/>
    </source>
</evidence>
<dbReference type="RefSeq" id="WP_078921146.1">
    <property type="nucleotide sequence ID" value="NZ_FUYB01000002.1"/>
</dbReference>
<organism evidence="3 4">
    <name type="scientific">Thiothrix eikelboomii</name>
    <dbReference type="NCBI Taxonomy" id="92487"/>
    <lineage>
        <taxon>Bacteria</taxon>
        <taxon>Pseudomonadati</taxon>
        <taxon>Pseudomonadota</taxon>
        <taxon>Gammaproteobacteria</taxon>
        <taxon>Thiotrichales</taxon>
        <taxon>Thiotrichaceae</taxon>
        <taxon>Thiothrix</taxon>
    </lineage>
</organism>
<dbReference type="InterPro" id="IPR015168">
    <property type="entry name" value="SsuA/THI5"/>
</dbReference>
<dbReference type="PANTHER" id="PTHR30024">
    <property type="entry name" value="ALIPHATIC SULFONATES-BINDING PROTEIN-RELATED"/>
    <property type="match status" value="1"/>
</dbReference>
<protein>
    <submittedName>
        <fullName evidence="3">NitT/TauT family transport system substrate-binding protein</fullName>
    </submittedName>
</protein>
<dbReference type="OrthoDB" id="5621714at2"/>
<feature type="chain" id="PRO_5012594604" evidence="1">
    <location>
        <begin position="23"/>
        <end position="328"/>
    </location>
</feature>
<sequence length="328" mass="35632">MNYLRILSLSLALILVPSLAQALDKVRVGVLEFGTVNWELDVMQAHQLAEANGFELEVVPVASGDAATVALLGDAVDVIVTDWIWVAQQRAAGQNYLLFPYSTSVGSLLASPSAKIQTLADLKGKKLGVAGGAKDKSWLLLRAYAQQTAQIDLAKQAEIQYGAPPLLNEVMQKGELDAVLNFWNFAARLQDQGLATVITVPQILEGLGIQKDLPMIGWVFSETWAKEHEAAIQGFLRASYAAKKLMQTSDEEWVRIRPRLKADKDSVFFALRDAFRAGIPACFGEKQQAAAGQTFKLLSELGGKDLVGDLTELPQGVFYSGFSLPPCP</sequence>
<dbReference type="Proteomes" id="UP000190460">
    <property type="component" value="Unassembled WGS sequence"/>
</dbReference>
<dbReference type="AlphaFoldDB" id="A0A1T4VYZ2"/>
<keyword evidence="1" id="KW-0732">Signal</keyword>
<feature type="domain" description="SsuA/THI5-like" evidence="2">
    <location>
        <begin position="51"/>
        <end position="245"/>
    </location>
</feature>
<dbReference type="SUPFAM" id="SSF53850">
    <property type="entry name" value="Periplasmic binding protein-like II"/>
    <property type="match status" value="1"/>
</dbReference>
<reference evidence="3 4" key="1">
    <citation type="submission" date="2017-02" db="EMBL/GenBank/DDBJ databases">
        <authorList>
            <person name="Peterson S.W."/>
        </authorList>
    </citation>
    <scope>NUCLEOTIDE SEQUENCE [LARGE SCALE GENOMIC DNA]</scope>
    <source>
        <strain evidence="3 4">ATCC 49788</strain>
    </source>
</reference>
<dbReference type="Gene3D" id="3.40.190.10">
    <property type="entry name" value="Periplasmic binding protein-like II"/>
    <property type="match status" value="2"/>
</dbReference>
<evidence type="ECO:0000313" key="4">
    <source>
        <dbReference type="Proteomes" id="UP000190460"/>
    </source>
</evidence>
<name>A0A1T4VYZ2_9GAMM</name>
<evidence type="ECO:0000313" key="3">
    <source>
        <dbReference type="EMBL" id="SKA70147.1"/>
    </source>
</evidence>
<feature type="signal peptide" evidence="1">
    <location>
        <begin position="1"/>
        <end position="22"/>
    </location>
</feature>
<evidence type="ECO:0000259" key="2">
    <source>
        <dbReference type="Pfam" id="PF09084"/>
    </source>
</evidence>
<keyword evidence="4" id="KW-1185">Reference proteome</keyword>
<accession>A0A1T4VYZ2</accession>
<gene>
    <name evidence="3" type="ORF">SAMN02745130_00669</name>
</gene>